<feature type="compositionally biased region" description="Basic and acidic residues" evidence="1">
    <location>
        <begin position="197"/>
        <end position="218"/>
    </location>
</feature>
<dbReference type="AlphaFoldDB" id="A0A7S1F851"/>
<protein>
    <recommendedName>
        <fullName evidence="3">CUE domain-containing protein</fullName>
    </recommendedName>
</protein>
<sequence length="344" mass="38054">MAPLFSSYGLRRGEESWCSAFERLQDRFPGVDPERILRSLRDANGHAGRAAAALRTVSSGHSPQRTTFDTDNGVFVLGPAAGRGPRTPREEERREPESMGPSWTDLEALNAEGLRLRRELDSLLLGTEKSDHVAGVSAQGSARCQLDFEASRGEARKLKHELEGALEILGTTGAVNVAERDVLCREVESSIATHLVTESEVRHPPDRDPPTERRRERLPPQPDEPAPRQDLGPGARCRQESYTGHDRSHRAAEPVHSRARRHHTPPTLRSDLGARQRSDPFGHPTPSFSRKVFVDLRHPHGDVGAFPHTEASVPRQAFGAFAKGHRDSSRSGKTFLSQPPTFWA</sequence>
<organism evidence="2">
    <name type="scientific">Noctiluca scintillans</name>
    <name type="common">Sea sparkle</name>
    <name type="synonym">Red tide dinoflagellate</name>
    <dbReference type="NCBI Taxonomy" id="2966"/>
    <lineage>
        <taxon>Eukaryota</taxon>
        <taxon>Sar</taxon>
        <taxon>Alveolata</taxon>
        <taxon>Dinophyceae</taxon>
        <taxon>Noctilucales</taxon>
        <taxon>Noctilucaceae</taxon>
        <taxon>Noctiluca</taxon>
    </lineage>
</organism>
<feature type="compositionally biased region" description="Basic and acidic residues" evidence="1">
    <location>
        <begin position="87"/>
        <end position="97"/>
    </location>
</feature>
<feature type="region of interest" description="Disordered" evidence="1">
    <location>
        <begin position="56"/>
        <end position="103"/>
    </location>
</feature>
<evidence type="ECO:0000256" key="1">
    <source>
        <dbReference type="SAM" id="MobiDB-lite"/>
    </source>
</evidence>
<accession>A0A7S1F851</accession>
<feature type="compositionally biased region" description="Polar residues" evidence="1">
    <location>
        <begin position="56"/>
        <end position="70"/>
    </location>
</feature>
<evidence type="ECO:0000313" key="2">
    <source>
        <dbReference type="EMBL" id="CAD8850914.1"/>
    </source>
</evidence>
<feature type="compositionally biased region" description="Basic and acidic residues" evidence="1">
    <location>
        <begin position="237"/>
        <end position="256"/>
    </location>
</feature>
<evidence type="ECO:0008006" key="3">
    <source>
        <dbReference type="Google" id="ProtNLM"/>
    </source>
</evidence>
<feature type="compositionally biased region" description="Polar residues" evidence="1">
    <location>
        <begin position="331"/>
        <end position="344"/>
    </location>
</feature>
<dbReference type="CDD" id="cd14279">
    <property type="entry name" value="CUE"/>
    <property type="match status" value="1"/>
</dbReference>
<reference evidence="2" key="1">
    <citation type="submission" date="2021-01" db="EMBL/GenBank/DDBJ databases">
        <authorList>
            <person name="Corre E."/>
            <person name="Pelletier E."/>
            <person name="Niang G."/>
            <person name="Scheremetjew M."/>
            <person name="Finn R."/>
            <person name="Kale V."/>
            <person name="Holt S."/>
            <person name="Cochrane G."/>
            <person name="Meng A."/>
            <person name="Brown T."/>
            <person name="Cohen L."/>
        </authorList>
    </citation>
    <scope>NUCLEOTIDE SEQUENCE</scope>
</reference>
<feature type="region of interest" description="Disordered" evidence="1">
    <location>
        <begin position="195"/>
        <end position="286"/>
    </location>
</feature>
<dbReference type="EMBL" id="HBFQ01035815">
    <property type="protein sequence ID" value="CAD8850914.1"/>
    <property type="molecule type" value="Transcribed_RNA"/>
</dbReference>
<gene>
    <name evidence="2" type="ORF">NSCI0253_LOCUS25264</name>
</gene>
<feature type="region of interest" description="Disordered" evidence="1">
    <location>
        <begin position="324"/>
        <end position="344"/>
    </location>
</feature>
<proteinExistence type="predicted"/>
<name>A0A7S1F851_NOCSC</name>